<keyword evidence="2" id="KW-1185">Reference proteome</keyword>
<sequence>MPIQFVMCFHEWDHLRDSTMYFGRRFFIKNSYEKLTTEKRVFMSKLFMKMVFMSCEKERKL</sequence>
<dbReference type="OrthoDB" id="10442448at2759"/>
<evidence type="ECO:0000313" key="2">
    <source>
        <dbReference type="Proteomes" id="UP000183832"/>
    </source>
</evidence>
<evidence type="ECO:0000313" key="1">
    <source>
        <dbReference type="EMBL" id="CRK94591.1"/>
    </source>
</evidence>
<dbReference type="AlphaFoldDB" id="A0A1J1I2L7"/>
<proteinExistence type="predicted"/>
<dbReference type="EMBL" id="CVRI01000039">
    <property type="protein sequence ID" value="CRK94591.1"/>
    <property type="molecule type" value="Genomic_DNA"/>
</dbReference>
<gene>
    <name evidence="1" type="ORF">CLUMA_CG008092</name>
</gene>
<protein>
    <submittedName>
        <fullName evidence="1">CLUMA_CG008092, isoform A</fullName>
    </submittedName>
</protein>
<organism evidence="1 2">
    <name type="scientific">Clunio marinus</name>
    <dbReference type="NCBI Taxonomy" id="568069"/>
    <lineage>
        <taxon>Eukaryota</taxon>
        <taxon>Metazoa</taxon>
        <taxon>Ecdysozoa</taxon>
        <taxon>Arthropoda</taxon>
        <taxon>Hexapoda</taxon>
        <taxon>Insecta</taxon>
        <taxon>Pterygota</taxon>
        <taxon>Neoptera</taxon>
        <taxon>Endopterygota</taxon>
        <taxon>Diptera</taxon>
        <taxon>Nematocera</taxon>
        <taxon>Chironomoidea</taxon>
        <taxon>Chironomidae</taxon>
        <taxon>Clunio</taxon>
    </lineage>
</organism>
<accession>A0A1J1I2L7</accession>
<name>A0A1J1I2L7_9DIPT</name>
<dbReference type="Proteomes" id="UP000183832">
    <property type="component" value="Unassembled WGS sequence"/>
</dbReference>
<reference evidence="1 2" key="1">
    <citation type="submission" date="2015-04" db="EMBL/GenBank/DDBJ databases">
        <authorList>
            <person name="Syromyatnikov M.Y."/>
            <person name="Popov V.N."/>
        </authorList>
    </citation>
    <scope>NUCLEOTIDE SEQUENCE [LARGE SCALE GENOMIC DNA]</scope>
</reference>